<comment type="caution">
    <text evidence="2">The sequence shown here is derived from an EMBL/GenBank/DDBJ whole genome shotgun (WGS) entry which is preliminary data.</text>
</comment>
<evidence type="ECO:0000313" key="3">
    <source>
        <dbReference type="Proteomes" id="UP000251923"/>
    </source>
</evidence>
<feature type="compositionally biased region" description="Polar residues" evidence="1">
    <location>
        <begin position="134"/>
        <end position="147"/>
    </location>
</feature>
<feature type="compositionally biased region" description="Polar residues" evidence="1">
    <location>
        <begin position="177"/>
        <end position="186"/>
    </location>
</feature>
<feature type="compositionally biased region" description="Basic and acidic residues" evidence="1">
    <location>
        <begin position="220"/>
        <end position="238"/>
    </location>
</feature>
<feature type="compositionally biased region" description="Polar residues" evidence="1">
    <location>
        <begin position="157"/>
        <end position="170"/>
    </location>
</feature>
<dbReference type="Proteomes" id="UP000251923">
    <property type="component" value="Unassembled WGS sequence"/>
</dbReference>
<name>A0A178HEP6_9LACT</name>
<sequence length="238" mass="27635">MAFVPFYRKENTQRIKPKHSVLDFPNYLSRDYSNYQENNDQRLGKEAPVSFHIDDDQMVINSSPYQANRASVRPDRSEAMRRRKEINDQRQNSPYHYKQNSIREDKREKQARLRREIKEFQMYQSKKPFKPTELPSTWLNSQTSNPAQDKGTKAELPSQSPSKKTASPRTSQKRDSASTNQPNSNKSKARPKKHLNRGLQSIMAEERPLKGNSFLGQDDGLAKDQPPFKKHQDGNGDK</sequence>
<feature type="compositionally biased region" description="Basic and acidic residues" evidence="1">
    <location>
        <begin position="72"/>
        <end position="88"/>
    </location>
</feature>
<accession>A0A178HEP6</accession>
<gene>
    <name evidence="2" type="ORF">DBT54_05440</name>
</gene>
<protein>
    <submittedName>
        <fullName evidence="2">Uncharacterized protein</fullName>
    </submittedName>
</protein>
<feature type="compositionally biased region" description="Polar residues" evidence="1">
    <location>
        <begin position="89"/>
        <end position="100"/>
    </location>
</feature>
<dbReference type="GeneID" id="86970909"/>
<feature type="compositionally biased region" description="Basic and acidic residues" evidence="1">
    <location>
        <begin position="101"/>
        <end position="119"/>
    </location>
</feature>
<feature type="compositionally biased region" description="Basic residues" evidence="1">
    <location>
        <begin position="187"/>
        <end position="196"/>
    </location>
</feature>
<proteinExistence type="predicted"/>
<feature type="region of interest" description="Disordered" evidence="1">
    <location>
        <begin position="63"/>
        <end position="238"/>
    </location>
</feature>
<dbReference type="AlphaFoldDB" id="A0A178HEP6"/>
<organism evidence="2 3">
    <name type="scientific">Aerococcus urinae</name>
    <dbReference type="NCBI Taxonomy" id="1376"/>
    <lineage>
        <taxon>Bacteria</taxon>
        <taxon>Bacillati</taxon>
        <taxon>Bacillota</taxon>
        <taxon>Bacilli</taxon>
        <taxon>Lactobacillales</taxon>
        <taxon>Aerococcaceae</taxon>
        <taxon>Aerococcus</taxon>
    </lineage>
</organism>
<evidence type="ECO:0000313" key="2">
    <source>
        <dbReference type="EMBL" id="RAV79431.1"/>
    </source>
</evidence>
<evidence type="ECO:0000256" key="1">
    <source>
        <dbReference type="SAM" id="MobiDB-lite"/>
    </source>
</evidence>
<dbReference type="EMBL" id="QMHM01000008">
    <property type="protein sequence ID" value="RAV79431.1"/>
    <property type="molecule type" value="Genomic_DNA"/>
</dbReference>
<dbReference type="RefSeq" id="WP_064292931.1">
    <property type="nucleotide sequence ID" value="NZ_JASODG010000005.1"/>
</dbReference>
<reference evidence="2 3" key="1">
    <citation type="submission" date="2018-04" db="EMBL/GenBank/DDBJ databases">
        <title>Aerococcus urinae genomes.</title>
        <authorList>
            <person name="Hilt E."/>
            <person name="Gilbert N.M."/>
            <person name="Thomas-White K."/>
            <person name="Putonti C."/>
            <person name="Lewis A.L."/>
            <person name="Visck K.L."/>
            <person name="Wolfe A.J."/>
        </authorList>
    </citation>
    <scope>NUCLEOTIDE SEQUENCE [LARGE SCALE GENOMIC DNA]</scope>
    <source>
        <strain evidence="2 3">UMB7480</strain>
    </source>
</reference>